<dbReference type="AlphaFoldDB" id="A0A1C5IRF2"/>
<keyword evidence="2" id="KW-1185">Reference proteome</keyword>
<sequence length="397" mass="45751">MDQLKRGDGVLRVEEPDEQTRARYRRAIHAAKQQNLVPGGYELRHTGRDRGDIVVRLYNKANGARSGWDAFRIASRHQTTIDEEIIAALQKNPSALTVSTELLPRALELVRLLAAAARSRGHRLVVNTKGARPTLSLRLEKAKRAVRISEEYDKVPHVLTDDERRRPRRQPWISLLEFDRVPSGRLVLEVNRADYGKSDTWTDDKRTMLETRVHKIIREVETGYLADQREHEESERARREQEERWERRKAEERAQWEQVKASANVQATDKLRTDGFRAAFDNWVAADSIRSFCTALEASASSNDVAGQNLEQWVAWARGKADGLDPTVNPAVLAEVDFDIKPRPRDLEPFMGEWSATRPEKAYHSEATRNQYAEILAYEKTWHHGIRGNPQAWRWRS</sequence>
<gene>
    <name evidence="1" type="ORF">GA0070213_106359</name>
</gene>
<name>A0A1C5IRF2_9ACTN</name>
<dbReference type="Proteomes" id="UP000199360">
    <property type="component" value="Unassembled WGS sequence"/>
</dbReference>
<evidence type="ECO:0000313" key="2">
    <source>
        <dbReference type="Proteomes" id="UP000199360"/>
    </source>
</evidence>
<proteinExistence type="predicted"/>
<dbReference type="EMBL" id="FMDM01000006">
    <property type="protein sequence ID" value="SCG60559.1"/>
    <property type="molecule type" value="Genomic_DNA"/>
</dbReference>
<evidence type="ECO:0000313" key="1">
    <source>
        <dbReference type="EMBL" id="SCG60559.1"/>
    </source>
</evidence>
<protein>
    <submittedName>
        <fullName evidence="1">Uncharacterized protein</fullName>
    </submittedName>
</protein>
<dbReference type="STRING" id="745366.GA0070213_106359"/>
<organism evidence="1 2">
    <name type="scientific">Micromonospora humi</name>
    <dbReference type="NCBI Taxonomy" id="745366"/>
    <lineage>
        <taxon>Bacteria</taxon>
        <taxon>Bacillati</taxon>
        <taxon>Actinomycetota</taxon>
        <taxon>Actinomycetes</taxon>
        <taxon>Micromonosporales</taxon>
        <taxon>Micromonosporaceae</taxon>
        <taxon>Micromonospora</taxon>
    </lineage>
</organism>
<accession>A0A1C5IRF2</accession>
<reference evidence="2" key="1">
    <citation type="submission" date="2016-06" db="EMBL/GenBank/DDBJ databases">
        <authorList>
            <person name="Varghese N."/>
            <person name="Submissions Spin"/>
        </authorList>
    </citation>
    <scope>NUCLEOTIDE SEQUENCE [LARGE SCALE GENOMIC DNA]</scope>
    <source>
        <strain evidence="2">DSM 45647</strain>
    </source>
</reference>